<protein>
    <submittedName>
        <fullName evidence="1">Uncharacterized protein</fullName>
    </submittedName>
</protein>
<name>A0A6A8A1Q1_9HYPH</name>
<proteinExistence type="predicted"/>
<keyword evidence="2" id="KW-1185">Reference proteome</keyword>
<dbReference type="EMBL" id="WIXI01000022">
    <property type="protein sequence ID" value="MQY44499.1"/>
    <property type="molecule type" value="Genomic_DNA"/>
</dbReference>
<accession>A0A6A8A1Q1</accession>
<gene>
    <name evidence="1" type="ORF">GAO09_00220</name>
</gene>
<comment type="caution">
    <text evidence="1">The sequence shown here is derived from an EMBL/GenBank/DDBJ whole genome shotgun (WGS) entry which is preliminary data.</text>
</comment>
<evidence type="ECO:0000313" key="1">
    <source>
        <dbReference type="EMBL" id="MQY44499.1"/>
    </source>
</evidence>
<dbReference type="Proteomes" id="UP000435138">
    <property type="component" value="Unassembled WGS sequence"/>
</dbReference>
<reference evidence="1 2" key="1">
    <citation type="submission" date="2019-11" db="EMBL/GenBank/DDBJ databases">
        <title>Genome analysis of Rhizobacterium cereale a novel genus and species isolated from maize roots in North Spain.</title>
        <authorList>
            <person name="Menendez E."/>
            <person name="Flores-Felix J.D."/>
            <person name="Ramirez-Bahena M.-H."/>
            <person name="Igual J.M."/>
            <person name="Garcia-Fraile P."/>
            <person name="Peix A."/>
            <person name="Velazquez E."/>
        </authorList>
    </citation>
    <scope>NUCLEOTIDE SEQUENCE [LARGE SCALE GENOMIC DNA]</scope>
    <source>
        <strain evidence="1 2">RZME27</strain>
    </source>
</reference>
<dbReference type="AlphaFoldDB" id="A0A6A8A1Q1"/>
<evidence type="ECO:0000313" key="2">
    <source>
        <dbReference type="Proteomes" id="UP000435138"/>
    </source>
</evidence>
<organism evidence="1 2">
    <name type="scientific">Endobacterium cereale</name>
    <dbReference type="NCBI Taxonomy" id="2663029"/>
    <lineage>
        <taxon>Bacteria</taxon>
        <taxon>Pseudomonadati</taxon>
        <taxon>Pseudomonadota</taxon>
        <taxon>Alphaproteobacteria</taxon>
        <taxon>Hyphomicrobiales</taxon>
        <taxon>Rhizobiaceae</taxon>
        <taxon>Endobacterium</taxon>
    </lineage>
</organism>
<sequence length="120" mass="13057">MVNWRALEAGVDRKMAATFGEEVRLAFKNSGVADSGRPDTDIRALLYTAGNIPTMLGPGFTTMVSAGQGVLVIDRSTYSGSDIFPKDKVRATERAGQPWWEVAEVTSRHSNLIVLSLTQK</sequence>